<dbReference type="InterPro" id="IPR021729">
    <property type="entry name" value="DUF3298"/>
</dbReference>
<feature type="domain" description="DUF3298" evidence="1">
    <location>
        <begin position="150"/>
        <end position="226"/>
    </location>
</feature>
<dbReference type="EMBL" id="FTMC01000011">
    <property type="protein sequence ID" value="SIQ87117.1"/>
    <property type="molecule type" value="Genomic_DNA"/>
</dbReference>
<dbReference type="EMBL" id="JTAK01000004">
    <property type="protein sequence ID" value="KHO64590.1"/>
    <property type="molecule type" value="Genomic_DNA"/>
</dbReference>
<reference evidence="2 4" key="1">
    <citation type="submission" date="2014-11" db="EMBL/GenBank/DDBJ databases">
        <title>Genome sequence of Pseudomonas tuomuerensis JCM 14085.</title>
        <authorList>
            <person name="Shin S.-K."/>
            <person name="Yi H."/>
        </authorList>
    </citation>
    <scope>NUCLEOTIDE SEQUENCE [LARGE SCALE GENOMIC DNA]</scope>
    <source>
        <strain evidence="2 4">JCM 14085</strain>
    </source>
</reference>
<dbReference type="Pfam" id="PF11738">
    <property type="entry name" value="DUF3298"/>
    <property type="match status" value="1"/>
</dbReference>
<reference evidence="3 5" key="2">
    <citation type="submission" date="2017-01" db="EMBL/GenBank/DDBJ databases">
        <authorList>
            <person name="Mah S.A."/>
            <person name="Swanson W.J."/>
            <person name="Moy G.W."/>
            <person name="Vacquier V.D."/>
        </authorList>
    </citation>
    <scope>NUCLEOTIDE SEQUENCE [LARGE SCALE GENOMIC DNA]</scope>
    <source>
        <strain evidence="3 5">ATCC 29606</strain>
    </source>
</reference>
<dbReference type="Proteomes" id="UP000186079">
    <property type="component" value="Unassembled WGS sequence"/>
</dbReference>
<gene>
    <name evidence="2" type="ORF">PT85_10350</name>
    <name evidence="3" type="ORF">SAMN05421672_11124</name>
</gene>
<dbReference type="STRING" id="706570.PT85_10350"/>
<evidence type="ECO:0000313" key="3">
    <source>
        <dbReference type="EMBL" id="SIQ87117.1"/>
    </source>
</evidence>
<evidence type="ECO:0000313" key="5">
    <source>
        <dbReference type="Proteomes" id="UP000186079"/>
    </source>
</evidence>
<dbReference type="AlphaFoldDB" id="A0A0B3BPP8"/>
<evidence type="ECO:0000259" key="1">
    <source>
        <dbReference type="Pfam" id="PF11738"/>
    </source>
</evidence>
<dbReference type="InterPro" id="IPR037126">
    <property type="entry name" value="PdaC/RsiV-like_sf"/>
</dbReference>
<organism evidence="2 4">
    <name type="scientific">Pseudomonas flexibilis</name>
    <dbReference type="NCBI Taxonomy" id="706570"/>
    <lineage>
        <taxon>Bacteria</taxon>
        <taxon>Pseudomonadati</taxon>
        <taxon>Pseudomonadota</taxon>
        <taxon>Gammaproteobacteria</taxon>
        <taxon>Pseudomonadales</taxon>
        <taxon>Pseudomonadaceae</taxon>
        <taxon>Pseudomonas</taxon>
    </lineage>
</organism>
<dbReference type="Gene3D" id="3.30.565.40">
    <property type="entry name" value="Fervidobacterium nodosum Rt17-B1 like"/>
    <property type="match status" value="1"/>
</dbReference>
<proteinExistence type="predicted"/>
<evidence type="ECO:0000313" key="4">
    <source>
        <dbReference type="Proteomes" id="UP000030980"/>
    </source>
</evidence>
<accession>A0A0B3BPP8</accession>
<evidence type="ECO:0000313" key="2">
    <source>
        <dbReference type="EMBL" id="KHO64590.1"/>
    </source>
</evidence>
<protein>
    <submittedName>
        <fullName evidence="2">Lipoprotein</fullName>
    </submittedName>
</protein>
<dbReference type="Gene3D" id="3.90.640.20">
    <property type="entry name" value="Heat-shock cognate protein, ATPase"/>
    <property type="match status" value="1"/>
</dbReference>
<dbReference type="Proteomes" id="UP000030980">
    <property type="component" value="Unassembled WGS sequence"/>
</dbReference>
<keyword evidence="4" id="KW-1185">Reference proteome</keyword>
<dbReference type="PROSITE" id="PS51257">
    <property type="entry name" value="PROKAR_LIPOPROTEIN"/>
    <property type="match status" value="1"/>
</dbReference>
<keyword evidence="2" id="KW-0449">Lipoprotein</keyword>
<dbReference type="RefSeq" id="WP_039559264.1">
    <property type="nucleotide sequence ID" value="NZ_FMUP01000002.1"/>
</dbReference>
<dbReference type="OrthoDB" id="8610451at2"/>
<name>A0A0B3BPP8_9PSED</name>
<sequence>MPKLLVLVSFLLLSACQLLPLGGQARYERQAWEERPAGCRGEACPLVNIDTLHFPDEPALDRLIEQRLLEMTRLHANDPLPASLREYQRSYLSGAEPEQTSYLQAQVREQHDGLIVIELSSYQYTGGAHGLPGRGFINYERRGDRELQLADLLLPGQEAAFWSLAAEAHQRWLVEKGHATDKEFVAFWQFQPTRNIALLSDRVLLKYDVYSIAPYASGHPELSIPKEQLRGILKPQYL</sequence>